<accession>A0A645GX75</accession>
<dbReference type="AlphaFoldDB" id="A0A645GX75"/>
<proteinExistence type="predicted"/>
<comment type="caution">
    <text evidence="1">The sequence shown here is derived from an EMBL/GenBank/DDBJ whole genome shotgun (WGS) entry which is preliminary data.</text>
</comment>
<protein>
    <submittedName>
        <fullName evidence="1">Uncharacterized protein</fullName>
    </submittedName>
</protein>
<gene>
    <name evidence="1" type="ORF">SDC9_178113</name>
</gene>
<name>A0A645GX75_9ZZZZ</name>
<organism evidence="1">
    <name type="scientific">bioreactor metagenome</name>
    <dbReference type="NCBI Taxonomy" id="1076179"/>
    <lineage>
        <taxon>unclassified sequences</taxon>
        <taxon>metagenomes</taxon>
        <taxon>ecological metagenomes</taxon>
    </lineage>
</organism>
<dbReference type="EMBL" id="VSSQ01081834">
    <property type="protein sequence ID" value="MPN30642.1"/>
    <property type="molecule type" value="Genomic_DNA"/>
</dbReference>
<evidence type="ECO:0000313" key="1">
    <source>
        <dbReference type="EMBL" id="MPN30642.1"/>
    </source>
</evidence>
<reference evidence="1" key="1">
    <citation type="submission" date="2019-08" db="EMBL/GenBank/DDBJ databases">
        <authorList>
            <person name="Kucharzyk K."/>
            <person name="Murdoch R.W."/>
            <person name="Higgins S."/>
            <person name="Loffler F."/>
        </authorList>
    </citation>
    <scope>NUCLEOTIDE SEQUENCE</scope>
</reference>
<sequence length="87" mass="10055">MRNLHLNLFQNALYLIFVQKHDIGNAIDLFPALQHQKADVDDFIKQVVVFQILDKRMIGFPADLNIYQASIPLHTFQMLSCSLINLD</sequence>